<keyword evidence="2" id="KW-1185">Reference proteome</keyword>
<sequence>MPQLAEGIMAAAEPCVLWLDELHRYLDHGCGLIASGLRKVLRSGTTVLATLDGAAYEYWRRSDVVRQMRSLVLDRCWSVAERQRARMSQDPRVAQAAQADSAIGVAECLAAGPWLWQELRLADRVGGQPRGAALTWAGIDLIRVGLGGPLPTELLLDAHVPYLADSGGPLVRPESAEDALAWAGKTRFGVSSMLLPAGDGVWKVHPQLVATVQEAGIPVHPFTWFQAVGAADDIDDMFTVALNASQHAPSLGVFLWQCLADAGILRAANNLGVTLADLGRHEEAEQVYRAQADLQDPYVLLNLGNLLWKTGRYDEAAGAYRESGTRGHATGWNNLGLLFREQGQLAHAETCLRSAALAGAADAEFNLGVLLADLGRPEEAIAAYARAEAAGDLAGLVNWGMLLAEEGRWTEAEPLFRRGAESGDKEAVFCLANALKAQGSLQEAANWYHRAIGAGDDRAQYNLANLHRDDGRPDLAEPLYRSAAEAGITSALYNLALLLEGQKRFPEAEALLRQAVEDGCSQALFHLGELLRRTDRPDEAAAQWRLAAEAGDATAAIALATVLTSPSDRPYLRRVLLRAADTGDHDAAHLLSVLNSSC</sequence>
<reference evidence="1" key="1">
    <citation type="submission" date="2020-02" db="EMBL/GenBank/DDBJ databases">
        <title>A new Streptomyces sp. for controlling soil-borne diseases.</title>
        <authorList>
            <person name="Li X."/>
            <person name="Tian Y."/>
            <person name="Gao K."/>
        </authorList>
    </citation>
    <scope>NUCLEOTIDE SEQUENCE [LARGE SCALE GENOMIC DNA]</scope>
    <source>
        <strain evidence="1">0250</strain>
    </source>
</reference>
<dbReference type="Pfam" id="PF07721">
    <property type="entry name" value="TPR_4"/>
    <property type="match status" value="1"/>
</dbReference>
<dbReference type="EMBL" id="JAAIKT010000010">
    <property type="protein sequence ID" value="NEW71019.1"/>
    <property type="molecule type" value="Genomic_DNA"/>
</dbReference>
<dbReference type="InterPro" id="IPR052943">
    <property type="entry name" value="TMTC_O-mannosyl-trnsfr"/>
</dbReference>
<dbReference type="SUPFAM" id="SSF81901">
    <property type="entry name" value="HCP-like"/>
    <property type="match status" value="2"/>
</dbReference>
<dbReference type="InterPro" id="IPR011717">
    <property type="entry name" value="TPR-4"/>
</dbReference>
<dbReference type="InterPro" id="IPR011990">
    <property type="entry name" value="TPR-like_helical_dom_sf"/>
</dbReference>
<dbReference type="Pfam" id="PF13432">
    <property type="entry name" value="TPR_16"/>
    <property type="match status" value="3"/>
</dbReference>
<dbReference type="Pfam" id="PF13176">
    <property type="entry name" value="TPR_7"/>
    <property type="match status" value="1"/>
</dbReference>
<dbReference type="InterPro" id="IPR019734">
    <property type="entry name" value="TPR_rpt"/>
</dbReference>
<organism evidence="1 2">
    <name type="scientific">Streptomyces rhizosphaericus</name>
    <dbReference type="NCBI Taxonomy" id="114699"/>
    <lineage>
        <taxon>Bacteria</taxon>
        <taxon>Bacillati</taxon>
        <taxon>Actinomycetota</taxon>
        <taxon>Actinomycetes</taxon>
        <taxon>Kitasatosporales</taxon>
        <taxon>Streptomycetaceae</taxon>
        <taxon>Streptomyces</taxon>
        <taxon>Streptomyces violaceusniger group</taxon>
    </lineage>
</organism>
<dbReference type="AlphaFoldDB" id="A0A6G4AE99"/>
<dbReference type="Gene3D" id="1.25.40.10">
    <property type="entry name" value="Tetratricopeptide repeat domain"/>
    <property type="match status" value="3"/>
</dbReference>
<protein>
    <submittedName>
        <fullName evidence="1">Tetratricopeptide/SEL1-like repeat protein</fullName>
    </submittedName>
</protein>
<proteinExistence type="predicted"/>
<comment type="caution">
    <text evidence="1">The sequence shown here is derived from an EMBL/GenBank/DDBJ whole genome shotgun (WGS) entry which is preliminary data.</text>
</comment>
<dbReference type="PANTHER" id="PTHR44809">
    <property type="match status" value="1"/>
</dbReference>
<gene>
    <name evidence="1" type="ORF">G4H13_11540</name>
</gene>
<evidence type="ECO:0000313" key="1">
    <source>
        <dbReference type="EMBL" id="NEW71019.1"/>
    </source>
</evidence>
<evidence type="ECO:0000313" key="2">
    <source>
        <dbReference type="Proteomes" id="UP000476310"/>
    </source>
</evidence>
<dbReference type="SMART" id="SM00028">
    <property type="entry name" value="TPR"/>
    <property type="match status" value="5"/>
</dbReference>
<dbReference type="Proteomes" id="UP000476310">
    <property type="component" value="Unassembled WGS sequence"/>
</dbReference>
<name>A0A6G4AE99_9ACTN</name>
<dbReference type="RefSeq" id="WP_164426359.1">
    <property type="nucleotide sequence ID" value="NZ_JAAIKT010000010.1"/>
</dbReference>
<dbReference type="GO" id="GO:0042802">
    <property type="term" value="F:identical protein binding"/>
    <property type="evidence" value="ECO:0007669"/>
    <property type="project" value="InterPro"/>
</dbReference>
<accession>A0A6G4AE99</accession>
<dbReference type="PANTHER" id="PTHR44809:SF1">
    <property type="entry name" value="PROTEIN O-MANNOSYL-TRANSFERASE TMTC1"/>
    <property type="match status" value="1"/>
</dbReference>
<dbReference type="Pfam" id="PF13374">
    <property type="entry name" value="TPR_10"/>
    <property type="match status" value="1"/>
</dbReference>